<dbReference type="GO" id="GO:0016757">
    <property type="term" value="F:glycosyltransferase activity"/>
    <property type="evidence" value="ECO:0007669"/>
    <property type="project" value="InterPro"/>
</dbReference>
<dbReference type="HOGENOM" id="CLU_009583_2_5_9"/>
<protein>
    <recommendedName>
        <fullName evidence="2">Glycosyl transferase family 1 domain-containing protein</fullName>
    </recommendedName>
</protein>
<evidence type="ECO:0000313" key="4">
    <source>
        <dbReference type="Proteomes" id="UP000001301"/>
    </source>
</evidence>
<evidence type="ECO:0000259" key="2">
    <source>
        <dbReference type="Pfam" id="PF00534"/>
    </source>
</evidence>
<proteinExistence type="predicted"/>
<dbReference type="Proteomes" id="UP000001301">
    <property type="component" value="Chromosome"/>
</dbReference>
<accession>Q6HB17</accession>
<dbReference type="CAZy" id="GT4">
    <property type="family name" value="Glycosyltransferase Family 4"/>
</dbReference>
<reference evidence="3 4" key="1">
    <citation type="journal article" date="2006" name="J. Bacteriol.">
        <title>Pathogenomic sequence analysis of Bacillus cereus and Bacillus thuringiensis isolates closely related to Bacillus anthracis.</title>
        <authorList>
            <person name="Han C.S."/>
            <person name="Xie G."/>
            <person name="Challacombe J.F."/>
            <person name="Altherr M.R."/>
            <person name="Bhotika S.S."/>
            <person name="Brown N."/>
            <person name="Bruce D."/>
            <person name="Campbell C.S."/>
            <person name="Campbell M.L."/>
            <person name="Chen J."/>
            <person name="Chertkov O."/>
            <person name="Cleland C."/>
            <person name="Dimitrijevic M."/>
            <person name="Doggett N.A."/>
            <person name="Fawcett J.J."/>
            <person name="Glavina T."/>
            <person name="Goodwin L.A."/>
            <person name="Green L.D."/>
            <person name="Hill K.K."/>
            <person name="Hitchcock P."/>
            <person name="Jackson P.J."/>
            <person name="Keim P."/>
            <person name="Kewalramani A.R."/>
            <person name="Longmire J."/>
            <person name="Lucas S."/>
            <person name="Malfatti S."/>
            <person name="McMurry K."/>
            <person name="Meincke L.J."/>
            <person name="Misra M."/>
            <person name="Moseman B.L."/>
            <person name="Mundt M."/>
            <person name="Munk A.C."/>
            <person name="Okinaka R.T."/>
            <person name="Parson-Quintana B."/>
            <person name="Reilly L.P."/>
            <person name="Richardson P."/>
            <person name="Robinson D.L."/>
            <person name="Rubin E."/>
            <person name="Saunders E."/>
            <person name="Tapia R."/>
            <person name="Tesmer J.G."/>
            <person name="Thayer N."/>
            <person name="Thompson L.S."/>
            <person name="Tice H."/>
            <person name="Ticknor L.O."/>
            <person name="Wills P.L."/>
            <person name="Brettin T.S."/>
            <person name="Gilna P."/>
        </authorList>
    </citation>
    <scope>NUCLEOTIDE SEQUENCE [LARGE SCALE GENOMIC DNA]</scope>
    <source>
        <strain evidence="3 4">97-27</strain>
    </source>
</reference>
<evidence type="ECO:0000313" key="3">
    <source>
        <dbReference type="EMBL" id="AAT61140.1"/>
    </source>
</evidence>
<dbReference type="RefSeq" id="WP_000650924.1">
    <property type="nucleotide sequence ID" value="NC_005957.1"/>
</dbReference>
<dbReference type="Pfam" id="PF00534">
    <property type="entry name" value="Glycos_transf_1"/>
    <property type="match status" value="1"/>
</dbReference>
<dbReference type="AlphaFoldDB" id="Q6HB17"/>
<dbReference type="InterPro" id="IPR001296">
    <property type="entry name" value="Glyco_trans_1"/>
</dbReference>
<sequence length="360" mass="41210">MKDEIILVGPGTDSMGGVATHIKTLQTCFEENGKTILIHDISGGKEKNFLLRKIKEFSKIWGLRKVTKNKKDSVLHLNPSIYYGSLMKLWIILSIINHENIIVQYHGGHFSDLNLFKNKFIRFLFKKINTKPKQILFLSKDQKMEFEYVYPNVKAKVSLVPNFIDVRGIEKKNVFTDGKVKFLFLSRLIQEKGVFEVLEAAKLLQDKEVEFTIIGSGPIEGQVIEYIEENNLHGIVKFVGAKFDGEKEEYLGSSHVFLLPSSWREGIPYSVLEAMKFSLAILCTPVGGLKEIIIDGDNGLFIQKDSNNIYQKVLYLLEDTDKINQFGGNAFDYASNYLSYEKAFNTFMNIYSETQTIRRK</sequence>
<dbReference type="GO" id="GO:0009103">
    <property type="term" value="P:lipopolysaccharide biosynthetic process"/>
    <property type="evidence" value="ECO:0007669"/>
    <property type="project" value="TreeGrafter"/>
</dbReference>
<gene>
    <name evidence="3" type="ordered locus">BT9727_4950</name>
</gene>
<dbReference type="PANTHER" id="PTHR46401">
    <property type="entry name" value="GLYCOSYLTRANSFERASE WBBK-RELATED"/>
    <property type="match status" value="1"/>
</dbReference>
<dbReference type="PATRIC" id="fig|281309.8.peg.5266"/>
<dbReference type="Gene3D" id="3.40.50.2000">
    <property type="entry name" value="Glycogen Phosphorylase B"/>
    <property type="match status" value="2"/>
</dbReference>
<feature type="domain" description="Glycosyl transferase family 1" evidence="2">
    <location>
        <begin position="169"/>
        <end position="330"/>
    </location>
</feature>
<dbReference type="EMBL" id="AE017355">
    <property type="protein sequence ID" value="AAT61140.1"/>
    <property type="molecule type" value="Genomic_DNA"/>
</dbReference>
<name>Q6HB17_BACHK</name>
<dbReference type="KEGG" id="btk:BT9727_4950"/>
<dbReference type="PANTHER" id="PTHR46401:SF2">
    <property type="entry name" value="GLYCOSYLTRANSFERASE WBBK-RELATED"/>
    <property type="match status" value="1"/>
</dbReference>
<dbReference type="SUPFAM" id="SSF53756">
    <property type="entry name" value="UDP-Glycosyltransferase/glycogen phosphorylase"/>
    <property type="match status" value="1"/>
</dbReference>
<dbReference type="CDD" id="cd03801">
    <property type="entry name" value="GT4_PimA-like"/>
    <property type="match status" value="1"/>
</dbReference>
<organism evidence="3 4">
    <name type="scientific">Bacillus thuringiensis subsp. konkukian (strain 97-27)</name>
    <dbReference type="NCBI Taxonomy" id="281309"/>
    <lineage>
        <taxon>Bacteria</taxon>
        <taxon>Bacillati</taxon>
        <taxon>Bacillota</taxon>
        <taxon>Bacilli</taxon>
        <taxon>Bacillales</taxon>
        <taxon>Bacillaceae</taxon>
        <taxon>Bacillus</taxon>
        <taxon>Bacillus cereus group</taxon>
    </lineage>
</organism>
<keyword evidence="1" id="KW-0808">Transferase</keyword>
<evidence type="ECO:0000256" key="1">
    <source>
        <dbReference type="ARBA" id="ARBA00022679"/>
    </source>
</evidence>